<feature type="compositionally biased region" description="Basic and acidic residues" evidence="1">
    <location>
        <begin position="92"/>
        <end position="101"/>
    </location>
</feature>
<proteinExistence type="predicted"/>
<dbReference type="EMBL" id="JAIQZJ010000001">
    <property type="protein sequence ID" value="MBZ5737490.1"/>
    <property type="molecule type" value="Genomic_DNA"/>
</dbReference>
<evidence type="ECO:0000313" key="3">
    <source>
        <dbReference type="Proteomes" id="UP000780875"/>
    </source>
</evidence>
<name>A0ABS7U9E2_9ACTN</name>
<accession>A0ABS7U9E2</accession>
<dbReference type="Proteomes" id="UP000780875">
    <property type="component" value="Unassembled WGS sequence"/>
</dbReference>
<evidence type="ECO:0000256" key="1">
    <source>
        <dbReference type="SAM" id="MobiDB-lite"/>
    </source>
</evidence>
<feature type="region of interest" description="Disordered" evidence="1">
    <location>
        <begin position="92"/>
        <end position="141"/>
    </location>
</feature>
<comment type="caution">
    <text evidence="2">The sequence shown here is derived from an EMBL/GenBank/DDBJ whole genome shotgun (WGS) entry which is preliminary data.</text>
</comment>
<protein>
    <recommendedName>
        <fullName evidence="4">YbaB/EbfC DNA-binding family protein</fullName>
    </recommendedName>
</protein>
<dbReference type="RefSeq" id="WP_224121839.1">
    <property type="nucleotide sequence ID" value="NZ_JAIQZJ010000001.1"/>
</dbReference>
<organism evidence="2 3">
    <name type="scientific">Nocardioides mangrovi</name>
    <dbReference type="NCBI Taxonomy" id="2874580"/>
    <lineage>
        <taxon>Bacteria</taxon>
        <taxon>Bacillati</taxon>
        <taxon>Actinomycetota</taxon>
        <taxon>Actinomycetes</taxon>
        <taxon>Propionibacteriales</taxon>
        <taxon>Nocardioidaceae</taxon>
        <taxon>Nocardioides</taxon>
    </lineage>
</organism>
<sequence length="200" mass="22586">MTEATLSTGARRRLDRLGALLDPDLYRVTTPTTGSDRAQRVELLVDPTGWVIDVPTVRLTEQMRDPLTLWAVVQEALMTADLRRMAANAELRGDGEEEAHLGRQLIAGERRVEPRPRPRLPRLERPTARVDDPRREPFPDRDQVVVGTSKYAEVRVRVGLTIGVVGLEADRDWLSNAPEPEVRYALREAFRDAYEKGEPA</sequence>
<evidence type="ECO:0000313" key="2">
    <source>
        <dbReference type="EMBL" id="MBZ5737490.1"/>
    </source>
</evidence>
<gene>
    <name evidence="2" type="ORF">K8U61_04895</name>
</gene>
<feature type="compositionally biased region" description="Basic and acidic residues" evidence="1">
    <location>
        <begin position="108"/>
        <end position="141"/>
    </location>
</feature>
<reference evidence="2 3" key="1">
    <citation type="submission" date="2021-09" db="EMBL/GenBank/DDBJ databases">
        <title>Whole genome sequence of Nocardioides sp. GBK3QG-3.</title>
        <authorList>
            <person name="Tuo L."/>
        </authorList>
    </citation>
    <scope>NUCLEOTIDE SEQUENCE [LARGE SCALE GENOMIC DNA]</scope>
    <source>
        <strain evidence="2 3">GBK3QG-3</strain>
    </source>
</reference>
<evidence type="ECO:0008006" key="4">
    <source>
        <dbReference type="Google" id="ProtNLM"/>
    </source>
</evidence>
<keyword evidence="3" id="KW-1185">Reference proteome</keyword>